<reference evidence="4" key="1">
    <citation type="submission" date="2024-02" db="UniProtKB">
        <authorList>
            <consortium name="WormBaseParasite"/>
        </authorList>
    </citation>
    <scope>IDENTIFICATION</scope>
</reference>
<dbReference type="SUPFAM" id="SSF53474">
    <property type="entry name" value="alpha/beta-Hydrolases"/>
    <property type="match status" value="1"/>
</dbReference>
<dbReference type="PANTHER" id="PTHR45908">
    <property type="entry name" value="PROTEIN CBG11750-RELATED"/>
    <property type="match status" value="1"/>
</dbReference>
<organism evidence="3 4">
    <name type="scientific">Mesorhabditis belari</name>
    <dbReference type="NCBI Taxonomy" id="2138241"/>
    <lineage>
        <taxon>Eukaryota</taxon>
        <taxon>Metazoa</taxon>
        <taxon>Ecdysozoa</taxon>
        <taxon>Nematoda</taxon>
        <taxon>Chromadorea</taxon>
        <taxon>Rhabditida</taxon>
        <taxon>Rhabditina</taxon>
        <taxon>Rhabditomorpha</taxon>
        <taxon>Rhabditoidea</taxon>
        <taxon>Rhabditidae</taxon>
        <taxon>Mesorhabditinae</taxon>
        <taxon>Mesorhabditis</taxon>
    </lineage>
</organism>
<dbReference type="Pfam" id="PF01764">
    <property type="entry name" value="Lipase_3"/>
    <property type="match status" value="1"/>
</dbReference>
<dbReference type="CDD" id="cd00741">
    <property type="entry name" value="Lipase"/>
    <property type="match status" value="1"/>
</dbReference>
<dbReference type="WBParaSite" id="MBELARI_LOCUS9808">
    <property type="protein sequence ID" value="MBELARI_LOCUS9808"/>
    <property type="gene ID" value="MBELARI_LOCUS9808"/>
</dbReference>
<accession>A0AAF3FRN0</accession>
<sequence length="205" mass="22723">MFPLAAAATPPNPVPCLRMGLPDGKLIFPGGGMVAEFFYSAFLGIWNGGMKDDFLSLRNSYPDYQIWVTGHSLGGAMAGLCAGYITQVGYVPLTQIRLITFGEPRTGDAKYASLIDQIPYAYRVVHDNDWVPHVPLVPMGYEHHGTQIFYPNLMKPGDPYTVCQGNEDSKCSNSVPADRLNGEAHGWYYNIDINNYESRNCVYNN</sequence>
<keyword evidence="3" id="KW-1185">Reference proteome</keyword>
<proteinExistence type="predicted"/>
<feature type="domain" description="Fungal lipase-type" evidence="2">
    <location>
        <begin position="28"/>
        <end position="137"/>
    </location>
</feature>
<name>A0AAF3FRN0_9BILA</name>
<dbReference type="Proteomes" id="UP000887575">
    <property type="component" value="Unassembled WGS sequence"/>
</dbReference>
<evidence type="ECO:0000313" key="4">
    <source>
        <dbReference type="WBParaSite" id="MBELARI_LOCUS9808"/>
    </source>
</evidence>
<keyword evidence="1" id="KW-0812">Transmembrane</keyword>
<dbReference type="AlphaFoldDB" id="A0AAF3FRN0"/>
<feature type="transmembrane region" description="Helical" evidence="1">
    <location>
        <begin position="66"/>
        <end position="85"/>
    </location>
</feature>
<evidence type="ECO:0000256" key="1">
    <source>
        <dbReference type="SAM" id="Phobius"/>
    </source>
</evidence>
<keyword evidence="1" id="KW-0472">Membrane</keyword>
<keyword evidence="1" id="KW-1133">Transmembrane helix</keyword>
<dbReference type="Gene3D" id="3.40.50.1820">
    <property type="entry name" value="alpha/beta hydrolase"/>
    <property type="match status" value="1"/>
</dbReference>
<feature type="transmembrane region" description="Helical" evidence="1">
    <location>
        <begin position="26"/>
        <end position="46"/>
    </location>
</feature>
<evidence type="ECO:0000313" key="3">
    <source>
        <dbReference type="Proteomes" id="UP000887575"/>
    </source>
</evidence>
<dbReference type="InterPro" id="IPR029058">
    <property type="entry name" value="AB_hydrolase_fold"/>
</dbReference>
<dbReference type="InterPro" id="IPR002921">
    <property type="entry name" value="Fungal_lipase-type"/>
</dbReference>
<evidence type="ECO:0000259" key="2">
    <source>
        <dbReference type="Pfam" id="PF01764"/>
    </source>
</evidence>
<dbReference type="GO" id="GO:0006629">
    <property type="term" value="P:lipid metabolic process"/>
    <property type="evidence" value="ECO:0007669"/>
    <property type="project" value="InterPro"/>
</dbReference>
<protein>
    <recommendedName>
        <fullName evidence="2">Fungal lipase-type domain-containing protein</fullName>
    </recommendedName>
</protein>